<proteinExistence type="predicted"/>
<dbReference type="EMBL" id="MU273584">
    <property type="protein sequence ID" value="KAI0031337.1"/>
    <property type="molecule type" value="Genomic_DNA"/>
</dbReference>
<evidence type="ECO:0000313" key="2">
    <source>
        <dbReference type="Proteomes" id="UP000814128"/>
    </source>
</evidence>
<reference evidence="1" key="2">
    <citation type="journal article" date="2022" name="New Phytol.">
        <title>Evolutionary transition to the ectomycorrhizal habit in the genomes of a hyperdiverse lineage of mushroom-forming fungi.</title>
        <authorList>
            <person name="Looney B."/>
            <person name="Miyauchi S."/>
            <person name="Morin E."/>
            <person name="Drula E."/>
            <person name="Courty P.E."/>
            <person name="Kohler A."/>
            <person name="Kuo A."/>
            <person name="LaButti K."/>
            <person name="Pangilinan J."/>
            <person name="Lipzen A."/>
            <person name="Riley R."/>
            <person name="Andreopoulos W."/>
            <person name="He G."/>
            <person name="Johnson J."/>
            <person name="Nolan M."/>
            <person name="Tritt A."/>
            <person name="Barry K.W."/>
            <person name="Grigoriev I.V."/>
            <person name="Nagy L.G."/>
            <person name="Hibbett D."/>
            <person name="Henrissat B."/>
            <person name="Matheny P.B."/>
            <person name="Labbe J."/>
            <person name="Martin F.M."/>
        </authorList>
    </citation>
    <scope>NUCLEOTIDE SEQUENCE</scope>
    <source>
        <strain evidence="1">EC-137</strain>
    </source>
</reference>
<keyword evidence="2" id="KW-1185">Reference proteome</keyword>
<organism evidence="1 2">
    <name type="scientific">Vararia minispora EC-137</name>
    <dbReference type="NCBI Taxonomy" id="1314806"/>
    <lineage>
        <taxon>Eukaryota</taxon>
        <taxon>Fungi</taxon>
        <taxon>Dikarya</taxon>
        <taxon>Basidiomycota</taxon>
        <taxon>Agaricomycotina</taxon>
        <taxon>Agaricomycetes</taxon>
        <taxon>Russulales</taxon>
        <taxon>Lachnocladiaceae</taxon>
        <taxon>Vararia</taxon>
    </lineage>
</organism>
<sequence length="950" mass="100414">MSSTDDIVFDDGDSRTLLDSVMAFDPADPFAFLSAVPPSSMSSPPSSSSNDDGSLSSSPPADWSQFSTLWDPAFPDPDLDGVVQPSAPAPGTVKPGDLPLDLFASLPMDLDAFDFTPTQGLSINPSSLHFDQAKLFAAAAAAQPPPAFLAPSALRRLSVTSSSSSSGASLSPVMDFQTPIAPVAMPAEPPVLGTDPASELAQRVRQASGVTLAVPAQVAMQANAQKLPIPRLARPGQPAPKTEAGTPSSASSPQSTTAPVSPSPPPTAPAGHPAPTARTKTSHTTIERRYRTNLNARIQGLKDAVPALRVLERRKERERTGQSWAPDDPDAPDAVDARGYADGVKVARKLSKANVLGKAAEYIRVLKRREARLRREQDGLRALLAGLVGGPALLREWDAAWTAKFGGSERDELEYEGMSDDEGDDEDDEEDEGPARKRARVAQQPSAAQAKDKKDRKGSAQPAAPGEKRKRGRPRKTASDALASTPMEVKTETPPPPVVAQTQGGSTPQYLLAAFAFFSFFNPSLRSSSPPTTHHTHTGTVLSAAPAHTQDGWDFVGAFHLLVSALVFFSIVLPWVPKVGLGMKVSLPSALARKIRSFASPRSSASASTTSSKAVSPPAKAAIRNEVDSFNRLALLDALAPSARGAPDEPAQLRAALGVYAGIFGVVVRVLGKVARGRRADRGIERLQLEQRAWVRLGERAALDTTIPLGQRIQAYLGMLSHTPAFAASPSDLTTLALLLYPLAPARASKLWDRARNARLVRAHERRVLDGMDVQQAAELLRAAAPECRRMSPLGALAVLCAREDAHAAASALLVRAAARRPPEPAAAPSVAAVAEMLRVLGGREAALGAALERVADPRGVSVAEAEALVRTLGAGAEEALVGAIARVRALFPPAGAEVAGQEVDVKSARAALRWMLGGEVFEVGGEVEEARDRVVDLVVEAERRMRRRS</sequence>
<comment type="caution">
    <text evidence="1">The sequence shown here is derived from an EMBL/GenBank/DDBJ whole genome shotgun (WGS) entry which is preliminary data.</text>
</comment>
<protein>
    <submittedName>
        <fullName evidence="1">Uncharacterized protein</fullName>
    </submittedName>
</protein>
<evidence type="ECO:0000313" key="1">
    <source>
        <dbReference type="EMBL" id="KAI0031337.1"/>
    </source>
</evidence>
<name>A0ACB8QI68_9AGAM</name>
<reference evidence="1" key="1">
    <citation type="submission" date="2021-02" db="EMBL/GenBank/DDBJ databases">
        <authorList>
            <consortium name="DOE Joint Genome Institute"/>
            <person name="Ahrendt S."/>
            <person name="Looney B.P."/>
            <person name="Miyauchi S."/>
            <person name="Morin E."/>
            <person name="Drula E."/>
            <person name="Courty P.E."/>
            <person name="Chicoki N."/>
            <person name="Fauchery L."/>
            <person name="Kohler A."/>
            <person name="Kuo A."/>
            <person name="Labutti K."/>
            <person name="Pangilinan J."/>
            <person name="Lipzen A."/>
            <person name="Riley R."/>
            <person name="Andreopoulos W."/>
            <person name="He G."/>
            <person name="Johnson J."/>
            <person name="Barry K.W."/>
            <person name="Grigoriev I.V."/>
            <person name="Nagy L."/>
            <person name="Hibbett D."/>
            <person name="Henrissat B."/>
            <person name="Matheny P.B."/>
            <person name="Labbe J."/>
            <person name="Martin F."/>
        </authorList>
    </citation>
    <scope>NUCLEOTIDE SEQUENCE</scope>
    <source>
        <strain evidence="1">EC-137</strain>
    </source>
</reference>
<accession>A0ACB8QI68</accession>
<gene>
    <name evidence="1" type="ORF">K488DRAFT_86933</name>
</gene>
<dbReference type="Proteomes" id="UP000814128">
    <property type="component" value="Unassembled WGS sequence"/>
</dbReference>